<accession>A0A0U3MRV3</accession>
<evidence type="ECO:0000313" key="1">
    <source>
        <dbReference type="EMBL" id="ALV07050.1"/>
    </source>
</evidence>
<evidence type="ECO:0000313" key="2">
    <source>
        <dbReference type="Proteomes" id="UP000060699"/>
    </source>
</evidence>
<dbReference type="EMBL" id="CP013729">
    <property type="protein sequence ID" value="ALV07050.1"/>
    <property type="molecule type" value="Genomic_DNA"/>
</dbReference>
<sequence length="284" mass="31382">MSRTLALLRFEVAHRYFADGRARGLRFEAAGDTARRMRRADLLERQDGASLWLLGPADAAETLAADSPEPLTWWVRATDPDFPIYTDDPARRPEELLLVEPSPTDPPQPQVRVMKIWRGPAGGASPVPDGHYPLSGEAAWRPPFAVLRLPPSALQPTLPDQANQAHPSPAHLRWALAPRHLVWKYCLFGDWSEEALDIVDAGGQVRFEGPVVERGADGRPLLALRSSAPLALAERSDTRLQLRCRQSGVPKVLVKRLPVPGPQHLAREEIDGAATLVSEIHVHR</sequence>
<protein>
    <submittedName>
        <fullName evidence="1">Uncharacterized protein</fullName>
    </submittedName>
</protein>
<dbReference type="KEGG" id="rdp:RD2015_2585"/>
<keyword evidence="2" id="KW-1185">Reference proteome</keyword>
<gene>
    <name evidence="1" type="ORF">RD2015_2585</name>
</gene>
<dbReference type="STRING" id="76731.RD2015_2585"/>
<reference evidence="1 2" key="1">
    <citation type="submission" date="2015-12" db="EMBL/GenBank/DDBJ databases">
        <title>Complete genome of Roseateles depolymerans KCTC 42856.</title>
        <authorList>
            <person name="Kim K.M."/>
        </authorList>
    </citation>
    <scope>NUCLEOTIDE SEQUENCE [LARGE SCALE GENOMIC DNA]</scope>
    <source>
        <strain evidence="1 2">KCTC 42856</strain>
    </source>
</reference>
<dbReference type="RefSeq" id="WP_058935231.1">
    <property type="nucleotide sequence ID" value="NZ_CP013729.1"/>
</dbReference>
<organism evidence="1 2">
    <name type="scientific">Roseateles depolymerans</name>
    <dbReference type="NCBI Taxonomy" id="76731"/>
    <lineage>
        <taxon>Bacteria</taxon>
        <taxon>Pseudomonadati</taxon>
        <taxon>Pseudomonadota</taxon>
        <taxon>Betaproteobacteria</taxon>
        <taxon>Burkholderiales</taxon>
        <taxon>Sphaerotilaceae</taxon>
        <taxon>Roseateles</taxon>
    </lineage>
</organism>
<dbReference type="Proteomes" id="UP000060699">
    <property type="component" value="Chromosome"/>
</dbReference>
<dbReference type="OrthoDB" id="9135113at2"/>
<proteinExistence type="predicted"/>
<dbReference type="AlphaFoldDB" id="A0A0U3MRV3"/>
<name>A0A0U3MRV3_9BURK</name>